<feature type="compositionally biased region" description="Gly residues" evidence="1">
    <location>
        <begin position="115"/>
        <end position="124"/>
    </location>
</feature>
<evidence type="ECO:0000313" key="3">
    <source>
        <dbReference type="Proteomes" id="UP000664859"/>
    </source>
</evidence>
<feature type="compositionally biased region" description="Low complexity" evidence="1">
    <location>
        <begin position="87"/>
        <end position="102"/>
    </location>
</feature>
<feature type="region of interest" description="Disordered" evidence="1">
    <location>
        <begin position="268"/>
        <end position="375"/>
    </location>
</feature>
<feature type="compositionally biased region" description="Basic residues" evidence="1">
    <location>
        <begin position="38"/>
        <end position="50"/>
    </location>
</feature>
<reference evidence="2" key="1">
    <citation type="submission" date="2021-02" db="EMBL/GenBank/DDBJ databases">
        <title>First Annotated Genome of the Yellow-green Alga Tribonema minus.</title>
        <authorList>
            <person name="Mahan K.M."/>
        </authorList>
    </citation>
    <scope>NUCLEOTIDE SEQUENCE</scope>
    <source>
        <strain evidence="2">UTEX B ZZ1240</strain>
    </source>
</reference>
<comment type="caution">
    <text evidence="2">The sequence shown here is derived from an EMBL/GenBank/DDBJ whole genome shotgun (WGS) entry which is preliminary data.</text>
</comment>
<feature type="compositionally biased region" description="Polar residues" evidence="1">
    <location>
        <begin position="333"/>
        <end position="351"/>
    </location>
</feature>
<gene>
    <name evidence="2" type="ORF">JKP88DRAFT_324930</name>
</gene>
<accession>A0A835YRD3</accession>
<keyword evidence="3" id="KW-1185">Reference proteome</keyword>
<proteinExistence type="predicted"/>
<dbReference type="EMBL" id="JAFCMP010000412">
    <property type="protein sequence ID" value="KAG5180167.1"/>
    <property type="molecule type" value="Genomic_DNA"/>
</dbReference>
<organism evidence="2 3">
    <name type="scientific">Tribonema minus</name>
    <dbReference type="NCBI Taxonomy" id="303371"/>
    <lineage>
        <taxon>Eukaryota</taxon>
        <taxon>Sar</taxon>
        <taxon>Stramenopiles</taxon>
        <taxon>Ochrophyta</taxon>
        <taxon>PX clade</taxon>
        <taxon>Xanthophyceae</taxon>
        <taxon>Tribonematales</taxon>
        <taxon>Tribonemataceae</taxon>
        <taxon>Tribonema</taxon>
    </lineage>
</organism>
<dbReference type="AlphaFoldDB" id="A0A835YRD3"/>
<evidence type="ECO:0000313" key="2">
    <source>
        <dbReference type="EMBL" id="KAG5180167.1"/>
    </source>
</evidence>
<dbReference type="Proteomes" id="UP000664859">
    <property type="component" value="Unassembled WGS sequence"/>
</dbReference>
<protein>
    <submittedName>
        <fullName evidence="2">Uncharacterized protein</fullName>
    </submittedName>
</protein>
<feature type="compositionally biased region" description="Gly residues" evidence="1">
    <location>
        <begin position="272"/>
        <end position="293"/>
    </location>
</feature>
<sequence length="468" mass="48292">MWYRKGFHQHCDPSALDYKNYPKTKARKPAAAPDNKGNNKKAAARKRAASRLRSDTAALEAAEAEKRKARYAASAPGKRRRIDTDRATAANDDGGSSGTNTPPRRPPRSPPSANGSGGGGGGDGRSGEGDDDRETNADSSGDEIIMMNGYARPASTGRRTGGAGSDGQPLADYIFNDGAGNKPPFVCRVEQAAREFTRLQEECNDARVPHVALCLQLSECVPSDGDFESLRTSLERQKECRRNLGAAEDELLRRLRELREVADKARNLLRTDGGGGSDGSGCKGGSGGKGGSDGSTKQNGSGTGTERDASKSTTDPNGADIAPAGSGAAGDTSAPTSNGAANNVDASLLSTGGSGRLDAAEAPRKRSQVAPIRKHASASMALPHCPAAPPMATHLFSFPTTMAIEQQTLLSLLMQTTGARRAREPAPALPAMAAAVATAVMSAVLEAATAAAATTTVTASAMATTKIC</sequence>
<evidence type="ECO:0000256" key="1">
    <source>
        <dbReference type="SAM" id="MobiDB-lite"/>
    </source>
</evidence>
<name>A0A835YRD3_9STRA</name>
<feature type="region of interest" description="Disordered" evidence="1">
    <location>
        <begin position="1"/>
        <end position="144"/>
    </location>
</feature>